<dbReference type="InterPro" id="IPR003656">
    <property type="entry name" value="Znf_BED"/>
</dbReference>
<name>A0A0C7N3W2_9SACH</name>
<comment type="subcellular location">
    <subcellularLocation>
        <location evidence="1">Nucleus</location>
    </subcellularLocation>
</comment>
<evidence type="ECO:0000256" key="1">
    <source>
        <dbReference type="ARBA" id="ARBA00004123"/>
    </source>
</evidence>
<keyword evidence="2" id="KW-0479">Metal-binding</keyword>
<evidence type="ECO:0000256" key="5">
    <source>
        <dbReference type="ARBA" id="ARBA00023015"/>
    </source>
</evidence>
<gene>
    <name evidence="10" type="ORF">LALA0_S06e00452g</name>
</gene>
<evidence type="ECO:0000256" key="6">
    <source>
        <dbReference type="ARBA" id="ARBA00023163"/>
    </source>
</evidence>
<evidence type="ECO:0000256" key="4">
    <source>
        <dbReference type="ARBA" id="ARBA00022833"/>
    </source>
</evidence>
<keyword evidence="3" id="KW-0863">Zinc-finger</keyword>
<dbReference type="HOGENOM" id="CLU_368036_0_0_1"/>
<dbReference type="EMBL" id="LN736365">
    <property type="protein sequence ID" value="CEP62646.1"/>
    <property type="molecule type" value="Genomic_DNA"/>
</dbReference>
<evidence type="ECO:0000256" key="8">
    <source>
        <dbReference type="SAM" id="MobiDB-lite"/>
    </source>
</evidence>
<evidence type="ECO:0000313" key="11">
    <source>
        <dbReference type="Proteomes" id="UP000054304"/>
    </source>
</evidence>
<dbReference type="GO" id="GO:0003677">
    <property type="term" value="F:DNA binding"/>
    <property type="evidence" value="ECO:0007669"/>
    <property type="project" value="InterPro"/>
</dbReference>
<proteinExistence type="predicted"/>
<protein>
    <submittedName>
        <fullName evidence="10">LALA0S06e00452g1_1</fullName>
    </submittedName>
</protein>
<dbReference type="PANTHER" id="PTHR46481">
    <property type="entry name" value="ZINC FINGER BED DOMAIN-CONTAINING PROTEIN 4"/>
    <property type="match status" value="1"/>
</dbReference>
<evidence type="ECO:0000259" key="9">
    <source>
        <dbReference type="Pfam" id="PF02892"/>
    </source>
</evidence>
<keyword evidence="11" id="KW-1185">Reference proteome</keyword>
<feature type="region of interest" description="Disordered" evidence="8">
    <location>
        <begin position="688"/>
        <end position="710"/>
    </location>
</feature>
<dbReference type="GO" id="GO:0009791">
    <property type="term" value="P:post-embryonic development"/>
    <property type="evidence" value="ECO:0007669"/>
    <property type="project" value="UniProtKB-ARBA"/>
</dbReference>
<dbReference type="OrthoDB" id="4837779at2759"/>
<dbReference type="STRING" id="1245769.A0A0C7N3W2"/>
<dbReference type="GO" id="GO:0008270">
    <property type="term" value="F:zinc ion binding"/>
    <property type="evidence" value="ECO:0007669"/>
    <property type="project" value="UniProtKB-KW"/>
</dbReference>
<sequence length="710" mass="81184">MFDTRETALFEPIDHDITQQSETTLVETQASGWMRRSSLREHFQVSNYHGGKIATCVHCSKVFKERKSTGNLSKHLKNIHPELFIDSRRRKDKTAEKPKSMALVVQTNHLPNFIAAEAIARPEEFFEIDILIEKQLPISIASSRAWERFIKNKGGALEPRSILERLAIYLRSFDDELIEMMKTVDYVTVVSQIHQVESGETYLTLLAKFILDTRYEDAQDKSELGETHLLDIIRLESEGESAVELRRKMADVFERFQVSSKAILLTRNQEWSTLREECLCDGSTNASNITKDLSPIRCVSELLEKLLATIISHIRATDEGMAKAFDELDKLGNAFENSGSIRQSLAKSGLCSIPAFPMATAMCVWKRAYIVLSNWNHYHDWLKFERPDHNAEMREINRSFQVLDVSISFLSYFVSCCSIFYHLDTMIQTDGFNRLSNAFTFYFTLKRYYDACHSATFGQLVSSGSKSTEFSFINGNEGLPNRIKRKVLNAVQQSVGIFAAYFDSFKENDAYIAAAMLNPAMKLNGFRQFMSEVDTGDYVERGMGIIRCHLKKWEQGGTTTRIPVICNNVSCFSKDTMKVSLQLGSRLTEREVGMTEWYLYISDTEKPENGIDAFQWWISNKKRFPSLFPLATSLLSMKFSHGAEHDFSGLDTLLRGDGNHGEYRRLQILLRDRFLRFGLHQSVDVDEGSSSELNQFSNPYNSEEDSSDDF</sequence>
<dbReference type="Pfam" id="PF02892">
    <property type="entry name" value="zf-BED"/>
    <property type="match status" value="1"/>
</dbReference>
<keyword evidence="6" id="KW-0804">Transcription</keyword>
<feature type="domain" description="BED-type" evidence="9">
    <location>
        <begin position="51"/>
        <end position="81"/>
    </location>
</feature>
<evidence type="ECO:0000313" key="10">
    <source>
        <dbReference type="EMBL" id="CEP62646.1"/>
    </source>
</evidence>
<dbReference type="Proteomes" id="UP000054304">
    <property type="component" value="Unassembled WGS sequence"/>
</dbReference>
<dbReference type="GeneID" id="34686116"/>
<evidence type="ECO:0000256" key="7">
    <source>
        <dbReference type="ARBA" id="ARBA00023242"/>
    </source>
</evidence>
<dbReference type="RefSeq" id="XP_022628870.1">
    <property type="nucleotide sequence ID" value="XM_022771692.1"/>
</dbReference>
<organism evidence="10 11">
    <name type="scientific">Lachancea lanzarotensis</name>
    <dbReference type="NCBI Taxonomy" id="1245769"/>
    <lineage>
        <taxon>Eukaryota</taxon>
        <taxon>Fungi</taxon>
        <taxon>Dikarya</taxon>
        <taxon>Ascomycota</taxon>
        <taxon>Saccharomycotina</taxon>
        <taxon>Saccharomycetes</taxon>
        <taxon>Saccharomycetales</taxon>
        <taxon>Saccharomycetaceae</taxon>
        <taxon>Lachancea</taxon>
    </lineage>
</organism>
<dbReference type="GO" id="GO:0005634">
    <property type="term" value="C:nucleus"/>
    <property type="evidence" value="ECO:0007669"/>
    <property type="project" value="UniProtKB-SubCell"/>
</dbReference>
<keyword evidence="4" id="KW-0862">Zinc</keyword>
<dbReference type="InterPro" id="IPR052035">
    <property type="entry name" value="ZnF_BED_domain_contain"/>
</dbReference>
<dbReference type="PANTHER" id="PTHR46481:SF10">
    <property type="entry name" value="ZINC FINGER BED DOMAIN-CONTAINING PROTEIN 39"/>
    <property type="match status" value="1"/>
</dbReference>
<dbReference type="SUPFAM" id="SSF53098">
    <property type="entry name" value="Ribonuclease H-like"/>
    <property type="match status" value="1"/>
</dbReference>
<accession>A0A0C7N3W2</accession>
<dbReference type="SUPFAM" id="SSF57667">
    <property type="entry name" value="beta-beta-alpha zinc fingers"/>
    <property type="match status" value="1"/>
</dbReference>
<dbReference type="InterPro" id="IPR036236">
    <property type="entry name" value="Znf_C2H2_sf"/>
</dbReference>
<evidence type="ECO:0000256" key="3">
    <source>
        <dbReference type="ARBA" id="ARBA00022771"/>
    </source>
</evidence>
<keyword evidence="5" id="KW-0805">Transcription regulation</keyword>
<dbReference type="SMART" id="SM00614">
    <property type="entry name" value="ZnF_BED"/>
    <property type="match status" value="1"/>
</dbReference>
<feature type="compositionally biased region" description="Polar residues" evidence="8">
    <location>
        <begin position="690"/>
        <end position="701"/>
    </location>
</feature>
<dbReference type="InterPro" id="IPR012337">
    <property type="entry name" value="RNaseH-like_sf"/>
</dbReference>
<evidence type="ECO:0000256" key="2">
    <source>
        <dbReference type="ARBA" id="ARBA00022723"/>
    </source>
</evidence>
<keyword evidence="7" id="KW-0539">Nucleus</keyword>
<dbReference type="AlphaFoldDB" id="A0A0C7N3W2"/>
<reference evidence="10 11" key="1">
    <citation type="submission" date="2014-12" db="EMBL/GenBank/DDBJ databases">
        <authorList>
            <person name="Neuveglise Cecile"/>
        </authorList>
    </citation>
    <scope>NUCLEOTIDE SEQUENCE [LARGE SCALE GENOMIC DNA]</scope>
    <source>
        <strain evidence="10 11">CBS 12615</strain>
    </source>
</reference>